<dbReference type="EMBL" id="MUJZ01053327">
    <property type="protein sequence ID" value="OTF73060.1"/>
    <property type="molecule type" value="Genomic_DNA"/>
</dbReference>
<reference evidence="2 3" key="1">
    <citation type="submission" date="2017-03" db="EMBL/GenBank/DDBJ databases">
        <title>Genome Survey of Euroglyphus maynei.</title>
        <authorList>
            <person name="Arlian L.G."/>
            <person name="Morgan M.S."/>
            <person name="Rider S.D."/>
        </authorList>
    </citation>
    <scope>NUCLEOTIDE SEQUENCE [LARGE SCALE GENOMIC DNA]</scope>
    <source>
        <strain evidence="2">Arlian Lab</strain>
        <tissue evidence="2">Whole body</tissue>
    </source>
</reference>
<sequence length="77" mass="9173">MSNSCFNGDFRQKPKQSLGGVNRNLKREQLIQQAAQERKQREEFRKHTQIAIKLQSQIRKYLTCKNWVCLMIVIVCY</sequence>
<dbReference type="AlphaFoldDB" id="A0A1Y3AX23"/>
<keyword evidence="3" id="KW-1185">Reference proteome</keyword>
<protein>
    <submittedName>
        <fullName evidence="2">Uncharacterized protein</fullName>
    </submittedName>
</protein>
<organism evidence="2 3">
    <name type="scientific">Euroglyphus maynei</name>
    <name type="common">Mayne's house dust mite</name>
    <dbReference type="NCBI Taxonomy" id="6958"/>
    <lineage>
        <taxon>Eukaryota</taxon>
        <taxon>Metazoa</taxon>
        <taxon>Ecdysozoa</taxon>
        <taxon>Arthropoda</taxon>
        <taxon>Chelicerata</taxon>
        <taxon>Arachnida</taxon>
        <taxon>Acari</taxon>
        <taxon>Acariformes</taxon>
        <taxon>Sarcoptiformes</taxon>
        <taxon>Astigmata</taxon>
        <taxon>Psoroptidia</taxon>
        <taxon>Analgoidea</taxon>
        <taxon>Pyroglyphidae</taxon>
        <taxon>Pyroglyphinae</taxon>
        <taxon>Euroglyphus</taxon>
    </lineage>
</organism>
<evidence type="ECO:0000313" key="2">
    <source>
        <dbReference type="EMBL" id="OTF73060.1"/>
    </source>
</evidence>
<gene>
    <name evidence="2" type="ORF">BLA29_012416</name>
</gene>
<evidence type="ECO:0000313" key="3">
    <source>
        <dbReference type="Proteomes" id="UP000194236"/>
    </source>
</evidence>
<dbReference type="OrthoDB" id="8068875at2759"/>
<dbReference type="Proteomes" id="UP000194236">
    <property type="component" value="Unassembled WGS sequence"/>
</dbReference>
<feature type="region of interest" description="Disordered" evidence="1">
    <location>
        <begin position="1"/>
        <end position="21"/>
    </location>
</feature>
<name>A0A1Y3AX23_EURMA</name>
<proteinExistence type="predicted"/>
<evidence type="ECO:0000256" key="1">
    <source>
        <dbReference type="SAM" id="MobiDB-lite"/>
    </source>
</evidence>
<comment type="caution">
    <text evidence="2">The sequence shown here is derived from an EMBL/GenBank/DDBJ whole genome shotgun (WGS) entry which is preliminary data.</text>
</comment>
<accession>A0A1Y3AX23</accession>